<evidence type="ECO:0000256" key="1">
    <source>
        <dbReference type="ARBA" id="ARBA00023054"/>
    </source>
</evidence>
<keyword evidence="5" id="KW-1185">Reference proteome</keyword>
<feature type="compositionally biased region" description="Basic and acidic residues" evidence="2">
    <location>
        <begin position="217"/>
        <end position="229"/>
    </location>
</feature>
<dbReference type="PANTHER" id="PTHR23325:SF1">
    <property type="entry name" value="SERUM RESPONSE FACTOR-BINDING PROTEIN 1"/>
    <property type="match status" value="1"/>
</dbReference>
<dbReference type="GO" id="GO:0005634">
    <property type="term" value="C:nucleus"/>
    <property type="evidence" value="ECO:0007669"/>
    <property type="project" value="TreeGrafter"/>
</dbReference>
<dbReference type="InterPro" id="IPR015158">
    <property type="entry name" value="Bud22_dom"/>
</dbReference>
<dbReference type="PANTHER" id="PTHR23325">
    <property type="entry name" value="SERUM RESPONSE FACTOR-BINDING"/>
    <property type="match status" value="1"/>
</dbReference>
<sequence length="445" mass="49491">MPKRKRSGQSSVHAELEKYQDEVFRALKASKGFERQRLSKRLRDPGITQDKVHRLEREIAVLKSLDLHQTARAHLHLSLLKVKSIASSTDLPQELLRGVSKPDLPEDEKVALHNVTSGLYNREPVKQAVGRAVEAVCGVLNVPVPENDRRTRKNKKEDEEEQPSVRAEKKLPDETKHATPSENPADEWDEESEFEGFSTDVDDPGSVLEEQELDSDAEAKEVTEFDKLDGLLGSSSDEEDDWSSDRYAQFRGRETVNLDDISVSGSGEESEAESVSQASSQSLSPPPEKKQKKDKKASAKTGPVRDSTFLPSLMGGYISGSESASDIEEAKPKNRRGQRARQAIWEQKYGSGAKHLQKPQKKSGRDSGWDMRRGAVDGEDRGRRTPWKKGIQNPVARNGIRGDDAPAPVAKRDDEGKLHPSWEARKKAKESQKAVAFAGSKVVFD</sequence>
<dbReference type="Proteomes" id="UP000764110">
    <property type="component" value="Unassembled WGS sequence"/>
</dbReference>
<feature type="compositionally biased region" description="Low complexity" evidence="2">
    <location>
        <begin position="262"/>
        <end position="282"/>
    </location>
</feature>
<gene>
    <name evidence="4" type="ORF">MHUMG1_00358</name>
</gene>
<keyword evidence="1" id="KW-0175">Coiled coil</keyword>
<evidence type="ECO:0000313" key="4">
    <source>
        <dbReference type="EMBL" id="KAH0601482.1"/>
    </source>
</evidence>
<dbReference type="EMBL" id="JACEFI010000001">
    <property type="protein sequence ID" value="KAH0601482.1"/>
    <property type="molecule type" value="Genomic_DNA"/>
</dbReference>
<feature type="compositionally biased region" description="Acidic residues" evidence="2">
    <location>
        <begin position="184"/>
        <end position="194"/>
    </location>
</feature>
<name>A0A9P8MKJ4_9HYPO</name>
<evidence type="ECO:0000256" key="2">
    <source>
        <dbReference type="SAM" id="MobiDB-lite"/>
    </source>
</evidence>
<comment type="caution">
    <text evidence="4">The sequence shown here is derived from an EMBL/GenBank/DDBJ whole genome shotgun (WGS) entry which is preliminary data.</text>
</comment>
<dbReference type="GO" id="GO:0030686">
    <property type="term" value="C:90S preribosome"/>
    <property type="evidence" value="ECO:0007669"/>
    <property type="project" value="TreeGrafter"/>
</dbReference>
<reference evidence="4 5" key="1">
    <citation type="submission" date="2020-07" db="EMBL/GenBank/DDBJ databases">
        <title>Metarhizium humberi genome.</title>
        <authorList>
            <person name="Lysoe E."/>
        </authorList>
    </citation>
    <scope>NUCLEOTIDE SEQUENCE [LARGE SCALE GENOMIC DNA]</scope>
    <source>
        <strain evidence="4 5">ESALQ1638</strain>
    </source>
</reference>
<feature type="domain" description="Bud22" evidence="3">
    <location>
        <begin position="17"/>
        <end position="445"/>
    </location>
</feature>
<protein>
    <recommendedName>
        <fullName evidence="3">Bud22 domain-containing protein</fullName>
    </recommendedName>
</protein>
<dbReference type="AlphaFoldDB" id="A0A9P8MKJ4"/>
<dbReference type="GO" id="GO:0030490">
    <property type="term" value="P:maturation of SSU-rRNA"/>
    <property type="evidence" value="ECO:0007669"/>
    <property type="project" value="TreeGrafter"/>
</dbReference>
<evidence type="ECO:0000313" key="5">
    <source>
        <dbReference type="Proteomes" id="UP000764110"/>
    </source>
</evidence>
<evidence type="ECO:0000259" key="3">
    <source>
        <dbReference type="Pfam" id="PF09073"/>
    </source>
</evidence>
<feature type="compositionally biased region" description="Basic and acidic residues" evidence="2">
    <location>
        <begin position="363"/>
        <end position="383"/>
    </location>
</feature>
<feature type="region of interest" description="Disordered" evidence="2">
    <location>
        <begin position="145"/>
        <end position="432"/>
    </location>
</feature>
<feature type="compositionally biased region" description="Basic and acidic residues" evidence="2">
    <location>
        <begin position="400"/>
        <end position="432"/>
    </location>
</feature>
<accession>A0A9P8MKJ4</accession>
<organism evidence="4 5">
    <name type="scientific">Metarhizium humberi</name>
    <dbReference type="NCBI Taxonomy" id="2596975"/>
    <lineage>
        <taxon>Eukaryota</taxon>
        <taxon>Fungi</taxon>
        <taxon>Dikarya</taxon>
        <taxon>Ascomycota</taxon>
        <taxon>Pezizomycotina</taxon>
        <taxon>Sordariomycetes</taxon>
        <taxon>Hypocreomycetidae</taxon>
        <taxon>Hypocreales</taxon>
        <taxon>Clavicipitaceae</taxon>
        <taxon>Metarhizium</taxon>
    </lineage>
</organism>
<dbReference type="InterPro" id="IPR037393">
    <property type="entry name" value="Bud22/SRFB1"/>
</dbReference>
<proteinExistence type="predicted"/>
<dbReference type="Pfam" id="PF09073">
    <property type="entry name" value="BUD22"/>
    <property type="match status" value="1"/>
</dbReference>
<feature type="compositionally biased region" description="Basic and acidic residues" evidence="2">
    <location>
        <begin position="166"/>
        <end position="179"/>
    </location>
</feature>